<dbReference type="InterPro" id="IPR052366">
    <property type="entry name" value="GTP_Pyrophosphokinase"/>
</dbReference>
<organism evidence="2 3">
    <name type="scientific">Agromyces rhizosphaerae</name>
    <dbReference type="NCBI Taxonomy" id="88374"/>
    <lineage>
        <taxon>Bacteria</taxon>
        <taxon>Bacillati</taxon>
        <taxon>Actinomycetota</taxon>
        <taxon>Actinomycetes</taxon>
        <taxon>Micrococcales</taxon>
        <taxon>Microbacteriaceae</taxon>
        <taxon>Agromyces</taxon>
    </lineage>
</organism>
<feature type="domain" description="RelA/SpoT" evidence="1">
    <location>
        <begin position="74"/>
        <end position="197"/>
    </location>
</feature>
<dbReference type="Pfam" id="PF04607">
    <property type="entry name" value="RelA_SpoT"/>
    <property type="match status" value="1"/>
</dbReference>
<dbReference type="PANTHER" id="PTHR47837:SF2">
    <property type="entry name" value="GTP PYROPHOSPHOKINASE YWAC"/>
    <property type="match status" value="1"/>
</dbReference>
<dbReference type="CDD" id="cd05399">
    <property type="entry name" value="NT_Rel-Spo_like"/>
    <property type="match status" value="1"/>
</dbReference>
<dbReference type="Proteomes" id="UP001144396">
    <property type="component" value="Unassembled WGS sequence"/>
</dbReference>
<dbReference type="SMART" id="SM00954">
    <property type="entry name" value="RelA_SpoT"/>
    <property type="match status" value="1"/>
</dbReference>
<evidence type="ECO:0000259" key="1">
    <source>
        <dbReference type="SMART" id="SM00954"/>
    </source>
</evidence>
<dbReference type="Gene3D" id="1.10.287.860">
    <property type="entry name" value="Nucleotidyltransferase"/>
    <property type="match status" value="1"/>
</dbReference>
<comment type="caution">
    <text evidence="2">The sequence shown here is derived from an EMBL/GenBank/DDBJ whole genome shotgun (WGS) entry which is preliminary data.</text>
</comment>
<dbReference type="Gene3D" id="3.30.460.10">
    <property type="entry name" value="Beta Polymerase, domain 2"/>
    <property type="match status" value="1"/>
</dbReference>
<name>A0A9W6CXJ1_9MICO</name>
<dbReference type="PANTHER" id="PTHR47837">
    <property type="entry name" value="GTP PYROPHOSPHOKINASE YJBM"/>
    <property type="match status" value="1"/>
</dbReference>
<reference evidence="2" key="1">
    <citation type="submission" date="2022-12" db="EMBL/GenBank/DDBJ databases">
        <title>Reference genome sequencing for broad-spectrum identification of bacterial and archaeal isolates by mass spectrometry.</title>
        <authorList>
            <person name="Sekiguchi Y."/>
            <person name="Tourlousse D.M."/>
        </authorList>
    </citation>
    <scope>NUCLEOTIDE SEQUENCE</scope>
    <source>
        <strain evidence="2">14</strain>
    </source>
</reference>
<sequence>MTPTTPGPDLDSAAAAFDGVDDQSLQALRTLQDEFVRFLQRYKFGIDEIVTKLSILREDFAASDRGNPIEHISSRLKSADSIVEKIQRKGVEPTFDAIREQITDIAGVRVTCSFVSDVYRVFDVLTSQSDVRVVRVKDYIAEPKANGYQSLHAIIEVPIFLSDGIVPVLVEVQFRTIAMDFWASLEHKIYYKYDAQVPAELLDGLKQAAVTAAQLDADMERLHHEVHGGEAVHLSAASDEPVPDAAGQALAEVQPGDHAVRALHDYRLRTRRV</sequence>
<proteinExistence type="predicted"/>
<dbReference type="AlphaFoldDB" id="A0A9W6CXJ1"/>
<dbReference type="RefSeq" id="WP_373878321.1">
    <property type="nucleotide sequence ID" value="NZ_BSDP01000001.1"/>
</dbReference>
<gene>
    <name evidence="2" type="ORF">ARHIZOSPH14_20880</name>
</gene>
<evidence type="ECO:0000313" key="3">
    <source>
        <dbReference type="Proteomes" id="UP001144396"/>
    </source>
</evidence>
<dbReference type="InterPro" id="IPR007685">
    <property type="entry name" value="RelA_SpoT"/>
</dbReference>
<protein>
    <recommendedName>
        <fullName evidence="1">RelA/SpoT domain-containing protein</fullName>
    </recommendedName>
</protein>
<keyword evidence="3" id="KW-1185">Reference proteome</keyword>
<evidence type="ECO:0000313" key="2">
    <source>
        <dbReference type="EMBL" id="GLI27846.1"/>
    </source>
</evidence>
<accession>A0A9W6CXJ1</accession>
<dbReference type="EMBL" id="BSDP01000001">
    <property type="protein sequence ID" value="GLI27846.1"/>
    <property type="molecule type" value="Genomic_DNA"/>
</dbReference>
<dbReference type="InterPro" id="IPR043519">
    <property type="entry name" value="NT_sf"/>
</dbReference>
<dbReference type="GO" id="GO:0015969">
    <property type="term" value="P:guanosine tetraphosphate metabolic process"/>
    <property type="evidence" value="ECO:0007669"/>
    <property type="project" value="InterPro"/>
</dbReference>
<dbReference type="SUPFAM" id="SSF81301">
    <property type="entry name" value="Nucleotidyltransferase"/>
    <property type="match status" value="1"/>
</dbReference>